<proteinExistence type="predicted"/>
<protein>
    <recommendedName>
        <fullName evidence="2">Sulfotransferase domain-containing protein</fullName>
    </recommendedName>
</protein>
<dbReference type="AlphaFoldDB" id="A0A6C0KYE2"/>
<organism evidence="1">
    <name type="scientific">viral metagenome</name>
    <dbReference type="NCBI Taxonomy" id="1070528"/>
    <lineage>
        <taxon>unclassified sequences</taxon>
        <taxon>metagenomes</taxon>
        <taxon>organismal metagenomes</taxon>
    </lineage>
</organism>
<accession>A0A6C0KYE2</accession>
<evidence type="ECO:0008006" key="2">
    <source>
        <dbReference type="Google" id="ProtNLM"/>
    </source>
</evidence>
<dbReference type="EMBL" id="MN740989">
    <property type="protein sequence ID" value="QHU21358.1"/>
    <property type="molecule type" value="Genomic_DNA"/>
</dbReference>
<evidence type="ECO:0000313" key="1">
    <source>
        <dbReference type="EMBL" id="QHU21358.1"/>
    </source>
</evidence>
<sequence>MYIHLNLLGPYNSGTNIINNLLIKSFNDEIKYEGTIHIWKHSINLKDIEKSIKNNKDTLFVVVYRPLYSWFKSMEKEKYDIIWDKKIDSEITFSKIKFKNIIELYEEYYRMYKYLIETYENVICLEYYKICDINISYNYITQKVKPFNIDLLDTDSYNKILNTRSKKHGYPVNNSQEALDKKKILDEEQQEDFPINYDIVNFYEEEI</sequence>
<reference evidence="1" key="1">
    <citation type="journal article" date="2020" name="Nature">
        <title>Giant virus diversity and host interactions through global metagenomics.</title>
        <authorList>
            <person name="Schulz F."/>
            <person name="Roux S."/>
            <person name="Paez-Espino D."/>
            <person name="Jungbluth S."/>
            <person name="Walsh D.A."/>
            <person name="Denef V.J."/>
            <person name="McMahon K.D."/>
            <person name="Konstantinidis K.T."/>
            <person name="Eloe-Fadrosh E.A."/>
            <person name="Kyrpides N.C."/>
            <person name="Woyke T."/>
        </authorList>
    </citation>
    <scope>NUCLEOTIDE SEQUENCE</scope>
    <source>
        <strain evidence="1">GVMAG-S-3300013094-109</strain>
    </source>
</reference>
<name>A0A6C0KYE2_9ZZZZ</name>